<dbReference type="PANTHER" id="PTHR39401">
    <property type="entry name" value="SNOAL-LIKE DOMAIN-CONTAINING PROTEIN"/>
    <property type="match status" value="1"/>
</dbReference>
<dbReference type="Proteomes" id="UP000029964">
    <property type="component" value="Unassembled WGS sequence"/>
</dbReference>
<comment type="caution">
    <text evidence="1">The sequence shown here is derived from an EMBL/GenBank/DDBJ whole genome shotgun (WGS) entry which is preliminary data.</text>
</comment>
<organism evidence="1 2">
    <name type="scientific">Hapsidospora chrysogenum (strain ATCC 11550 / CBS 779.69 / DSM 880 / IAM 14645 / JCM 23072 / IMI 49137)</name>
    <name type="common">Acremonium chrysogenum</name>
    <dbReference type="NCBI Taxonomy" id="857340"/>
    <lineage>
        <taxon>Eukaryota</taxon>
        <taxon>Fungi</taxon>
        <taxon>Dikarya</taxon>
        <taxon>Ascomycota</taxon>
        <taxon>Pezizomycotina</taxon>
        <taxon>Sordariomycetes</taxon>
        <taxon>Hypocreomycetidae</taxon>
        <taxon>Hypocreales</taxon>
        <taxon>Bionectriaceae</taxon>
        <taxon>Hapsidospora</taxon>
    </lineage>
</organism>
<accession>A0A086THU3</accession>
<protein>
    <recommendedName>
        <fullName evidence="3">SnoaL-like domain-containing protein</fullName>
    </recommendedName>
</protein>
<reference evidence="2" key="1">
    <citation type="journal article" date="2014" name="Genome Announc.">
        <title>Genome sequence and annotation of Acremonium chrysogenum, producer of the beta-lactam antibiotic cephalosporin C.</title>
        <authorList>
            <person name="Terfehr D."/>
            <person name="Dahlmann T.A."/>
            <person name="Specht T."/>
            <person name="Zadra I."/>
            <person name="Kuernsteiner H."/>
            <person name="Kueck U."/>
        </authorList>
    </citation>
    <scope>NUCLEOTIDE SEQUENCE [LARGE SCALE GENOMIC DNA]</scope>
    <source>
        <strain evidence="2">ATCC 11550 / CBS 779.69 / DSM 880 / IAM 14645 / JCM 23072 / IMI 49137</strain>
    </source>
</reference>
<dbReference type="STRING" id="857340.A0A086THU3"/>
<dbReference type="AlphaFoldDB" id="A0A086THU3"/>
<dbReference type="HOGENOM" id="CLU_107714_2_2_1"/>
<dbReference type="PANTHER" id="PTHR39401:SF1">
    <property type="entry name" value="SNOAL-LIKE DOMAIN-CONTAINING PROTEIN"/>
    <property type="match status" value="1"/>
</dbReference>
<sequence length="155" mass="17894">MVGSMRGGYFPQYPHHDNLPDPEIRTFITNFYHATDQPGSDELWISYFTPDAHVVIGGDVGHGEQEIRELRQRMWTTVRERRHTVKKAFPAIFQDPADVRGDECELMLFGEVNLETTDGQSLVVPWAGHAVVKKEVDAVTKEWKFTQYQVWMQNS</sequence>
<proteinExistence type="predicted"/>
<dbReference type="InterPro" id="IPR032710">
    <property type="entry name" value="NTF2-like_dom_sf"/>
</dbReference>
<evidence type="ECO:0000313" key="2">
    <source>
        <dbReference type="Proteomes" id="UP000029964"/>
    </source>
</evidence>
<dbReference type="SUPFAM" id="SSF54427">
    <property type="entry name" value="NTF2-like"/>
    <property type="match status" value="1"/>
</dbReference>
<name>A0A086THU3_HAPC1</name>
<gene>
    <name evidence="1" type="ORF">ACRE_001310</name>
</gene>
<dbReference type="EMBL" id="JPKY01000001">
    <property type="protein sequence ID" value="KFH48925.1"/>
    <property type="molecule type" value="Genomic_DNA"/>
</dbReference>
<dbReference type="OrthoDB" id="3468019at2759"/>
<evidence type="ECO:0008006" key="3">
    <source>
        <dbReference type="Google" id="ProtNLM"/>
    </source>
</evidence>
<evidence type="ECO:0000313" key="1">
    <source>
        <dbReference type="EMBL" id="KFH48925.1"/>
    </source>
</evidence>
<keyword evidence="2" id="KW-1185">Reference proteome</keyword>
<dbReference type="Gene3D" id="3.10.450.50">
    <property type="match status" value="1"/>
</dbReference>